<evidence type="ECO:0000313" key="2">
    <source>
        <dbReference type="Proteomes" id="UP000223363"/>
    </source>
</evidence>
<name>A0A289YVD1_9CAUD</name>
<reference evidence="2" key="1">
    <citation type="submission" date="2017-06" db="EMBL/GenBank/DDBJ databases">
        <authorList>
            <person name="Zhao X."/>
        </authorList>
    </citation>
    <scope>NUCLEOTIDE SEQUENCE [LARGE SCALE GENOMIC DNA]</scope>
</reference>
<proteinExistence type="predicted"/>
<protein>
    <submittedName>
        <fullName evidence="1">Uncharacterized protein</fullName>
    </submittedName>
</protein>
<dbReference type="Proteomes" id="UP000223363">
    <property type="component" value="Segment"/>
</dbReference>
<sequence length="289" mass="32183">MKKHSLSLIKAEQAALVELVKVVPMTAPSNEALALHRPLMPLINKFSDFLKKVSSSFSMDIEPEATDVLATRDPNIAKLQQRLANVPYIDIIDQRVPVTPGLDVTWLEYLDAYRHPVEFSINMYDNYLKPFEKFLATAITSPEQMSAVGKIITIKQADVQGMLKAIAEPVSGNQRTVIRKYGDCAQRNADTIEAMNLTKAMGEGLSSSNMDLVNASVDNIGKMLDTLAVQIKDSNLPYRFNPKSIKELSEVTYDVAEMVELYAAVYTRFASHKQAMDDTAKKLLSVLPR</sequence>
<organism evidence="1 2">
    <name type="scientific">Serratia phage vB_SmaM_ 2050HW</name>
    <dbReference type="NCBI Taxonomy" id="2024252"/>
    <lineage>
        <taxon>Viruses</taxon>
        <taxon>Duplodnaviria</taxon>
        <taxon>Heunggongvirae</taxon>
        <taxon>Uroviricota</taxon>
        <taxon>Caudoviricetes</taxon>
        <taxon>Chimalliviridae</taxon>
        <taxon>Moabitevirus</taxon>
        <taxon>Moabitevirus mv2050HW</taxon>
    </lineage>
</organism>
<keyword evidence="2" id="KW-1185">Reference proteome</keyword>
<dbReference type="EMBL" id="MF285618">
    <property type="protein sequence ID" value="ATA65411.1"/>
    <property type="molecule type" value="Genomic_DNA"/>
</dbReference>
<accession>A0A289YVD1</accession>
<evidence type="ECO:0000313" key="1">
    <source>
        <dbReference type="EMBL" id="ATA65411.1"/>
    </source>
</evidence>
<gene>
    <name evidence="1" type="ORF">2050HW_00076</name>
</gene>